<dbReference type="AlphaFoldDB" id="A0A5C5S274"/>
<dbReference type="EMBL" id="VIGX01000004">
    <property type="protein sequence ID" value="TWS29012.1"/>
    <property type="molecule type" value="Genomic_DNA"/>
</dbReference>
<evidence type="ECO:0000313" key="1">
    <source>
        <dbReference type="EMBL" id="TWS29012.1"/>
    </source>
</evidence>
<gene>
    <name evidence="1" type="ORF">FK530_09310</name>
</gene>
<proteinExistence type="predicted"/>
<dbReference type="RefSeq" id="WP_146486743.1">
    <property type="nucleotide sequence ID" value="NZ_VIGX01000004.1"/>
</dbReference>
<comment type="caution">
    <text evidence="1">The sequence shown here is derived from an EMBL/GenBank/DDBJ whole genome shotgun (WGS) entry which is preliminary data.</text>
</comment>
<accession>A0A5C5S274</accession>
<name>A0A5C5S274_9ACTN</name>
<dbReference type="Proteomes" id="UP000319375">
    <property type="component" value="Unassembled WGS sequence"/>
</dbReference>
<evidence type="ECO:0000313" key="2">
    <source>
        <dbReference type="Proteomes" id="UP000319375"/>
    </source>
</evidence>
<evidence type="ECO:0008006" key="3">
    <source>
        <dbReference type="Google" id="ProtNLM"/>
    </source>
</evidence>
<sequence length="94" mass="10152">MSAPGAPPLQPREKWLRVVVSVRGLNASEFCVIVAVFNRVGETNDGVELTGPRLGSEIPISAARASRALRTLTERGLLQRDGLAYWMAYAGEAL</sequence>
<keyword evidence="2" id="KW-1185">Reference proteome</keyword>
<protein>
    <recommendedName>
        <fullName evidence="3">MarR family transcriptional regulator</fullName>
    </recommendedName>
</protein>
<organism evidence="1 2">
    <name type="scientific">Tsukamurella conjunctivitidis</name>
    <dbReference type="NCBI Taxonomy" id="2592068"/>
    <lineage>
        <taxon>Bacteria</taxon>
        <taxon>Bacillati</taxon>
        <taxon>Actinomycetota</taxon>
        <taxon>Actinomycetes</taxon>
        <taxon>Mycobacteriales</taxon>
        <taxon>Tsukamurellaceae</taxon>
        <taxon>Tsukamurella</taxon>
    </lineage>
</organism>
<reference evidence="1 2" key="1">
    <citation type="submission" date="2019-06" db="EMBL/GenBank/DDBJ databases">
        <title>Tsukamurella conjunctivitidis sp. nov., Tsukamurella assacharolytica sp. nov. and Tsukamurella sputae sp. nov. isolated from patients with conjunctivitis, bacteraemia (lymphoma) and respiratory infection (sputum) in Hong Kong.</title>
        <authorList>
            <person name="Teng J.L.L."/>
            <person name="Lee H.H."/>
            <person name="Fong J.Y.H."/>
            <person name="Fok K.M.N."/>
            <person name="Lau S.K.P."/>
            <person name="Woo P.C.Y."/>
        </authorList>
    </citation>
    <scope>NUCLEOTIDE SEQUENCE [LARGE SCALE GENOMIC DNA]</scope>
    <source>
        <strain evidence="1 2">HKU72</strain>
    </source>
</reference>